<proteinExistence type="predicted"/>
<dbReference type="WBParaSite" id="RSKR_0000730700.1">
    <property type="protein sequence ID" value="RSKR_0000730700.1"/>
    <property type="gene ID" value="RSKR_0000730700"/>
</dbReference>
<organism evidence="1 2">
    <name type="scientific">Rhabditophanes sp. KR3021</name>
    <dbReference type="NCBI Taxonomy" id="114890"/>
    <lineage>
        <taxon>Eukaryota</taxon>
        <taxon>Metazoa</taxon>
        <taxon>Ecdysozoa</taxon>
        <taxon>Nematoda</taxon>
        <taxon>Chromadorea</taxon>
        <taxon>Rhabditida</taxon>
        <taxon>Tylenchina</taxon>
        <taxon>Panagrolaimomorpha</taxon>
        <taxon>Strongyloidoidea</taxon>
        <taxon>Alloionematidae</taxon>
        <taxon>Rhabditophanes</taxon>
    </lineage>
</organism>
<accession>A0AC35U414</accession>
<dbReference type="Proteomes" id="UP000095286">
    <property type="component" value="Unplaced"/>
</dbReference>
<reference evidence="2" key="1">
    <citation type="submission" date="2016-11" db="UniProtKB">
        <authorList>
            <consortium name="WormBaseParasite"/>
        </authorList>
    </citation>
    <scope>IDENTIFICATION</scope>
    <source>
        <strain evidence="2">KR3021</strain>
    </source>
</reference>
<protein>
    <submittedName>
        <fullName evidence="2">LRAT domain-containing protein</fullName>
    </submittedName>
</protein>
<name>A0AC35U414_9BILA</name>
<evidence type="ECO:0000313" key="2">
    <source>
        <dbReference type="WBParaSite" id="RSKR_0000730700.1"/>
    </source>
</evidence>
<sequence>MVFLGLEGGDIIIYSRTYKKDKNSSDFGDSIACSSSTSGVKKDNDYHCALVTKCGYLIETTTNENGVHEVGYDEGICAKDVVIISYFHVELPVEKKRKAVEWARAQIGIKYNYCFDPLSCFNDKVVQLYCSQLIAEAYKHAYEGEEPPFPESIMAFNSSTVGFWEKYYGDYNRPIPVNTLGTHPNDFRKSEHVKFIGKEESNGDMLCITDDGKEI</sequence>
<evidence type="ECO:0000313" key="1">
    <source>
        <dbReference type="Proteomes" id="UP000095286"/>
    </source>
</evidence>